<reference evidence="2 3" key="1">
    <citation type="submission" date="2019-04" db="EMBL/GenBank/DDBJ databases">
        <title>Aspergillus burnettii sp. nov., novel species from soil in southeast Queensland.</title>
        <authorList>
            <person name="Gilchrist C.L.M."/>
            <person name="Pitt J.I."/>
            <person name="Lange L."/>
            <person name="Lacey H.J."/>
            <person name="Vuong D."/>
            <person name="Midgley D.J."/>
            <person name="Greenfield P."/>
            <person name="Bradbury M."/>
            <person name="Lacey E."/>
            <person name="Busk P.K."/>
            <person name="Pilgaard B."/>
            <person name="Chooi Y.H."/>
            <person name="Piggott A.M."/>
        </authorList>
    </citation>
    <scope>NUCLEOTIDE SEQUENCE [LARGE SCALE GENOMIC DNA]</scope>
    <source>
        <strain evidence="2 3">FRR 5400</strain>
    </source>
</reference>
<evidence type="ECO:0000313" key="2">
    <source>
        <dbReference type="EMBL" id="KAF5864705.1"/>
    </source>
</evidence>
<keyword evidence="3" id="KW-1185">Reference proteome</keyword>
<name>A0A8H6EBF3_PETAA</name>
<comment type="caution">
    <text evidence="2">The sequence shown here is derived from an EMBL/GenBank/DDBJ whole genome shotgun (WGS) entry which is preliminary data.</text>
</comment>
<dbReference type="Proteomes" id="UP000541154">
    <property type="component" value="Unassembled WGS sequence"/>
</dbReference>
<accession>A0A8H6EBF3</accession>
<dbReference type="EMBL" id="SPNV01000030">
    <property type="protein sequence ID" value="KAF5864705.1"/>
    <property type="molecule type" value="Genomic_DNA"/>
</dbReference>
<sequence length="497" mass="54442">MALRDRSLASPDSTLQRKRATHHTASTRESFESSPSDASSIYNALRASSGLEDLVLKSNGTLGSRMAANMAMFVSPSSEYTTTKPPKPDIEHKAKRPWWHTYLLSDSHILSPKDDRQRVKIPMPELSPKADQHRKAASVNDADARLRAPKWLASLASPASPVLPTYPPPVRSPTPPGLPSFGTEEALRYSARFPVDSGLANGQSHQRSTHGSAGKGNRVESYGEALRRFFGISSSSAFRPNGRGCTVVRAADGTVVQGRLPHRQSSHGVGAGGRLVDHPFHRRNLSTTQFDSVGENGGAVVHTQPLDTGNYSNMRRKNSLHSGIARPPISRLQISSSNLSPGPNHSAIPPSLVALTHPAYLPYQILNLQAVPPRRHDQQQNLRFKKDVSCLRLNMAFGYLPQELPTPVFAVVWELGMNRARPPTRILLPMIHIQPQGAGSQMIARVNIRTPTITRRDRSKNLGSTVRICGCRFELSSPLIVMGPLLGWTRLGNLFND</sequence>
<feature type="region of interest" description="Disordered" evidence="1">
    <location>
        <begin position="196"/>
        <end position="218"/>
    </location>
</feature>
<evidence type="ECO:0000313" key="3">
    <source>
        <dbReference type="Proteomes" id="UP000541154"/>
    </source>
</evidence>
<feature type="compositionally biased region" description="Polar residues" evidence="1">
    <location>
        <begin position="200"/>
        <end position="211"/>
    </location>
</feature>
<gene>
    <name evidence="2" type="ORF">ETB97_006982</name>
</gene>
<dbReference type="AlphaFoldDB" id="A0A8H6EBF3"/>
<protein>
    <submittedName>
        <fullName evidence="2">Uncharacterized protein</fullName>
    </submittedName>
</protein>
<proteinExistence type="predicted"/>
<organism evidence="2 3">
    <name type="scientific">Petromyces alliaceus</name>
    <name type="common">Aspergillus alliaceus</name>
    <dbReference type="NCBI Taxonomy" id="209559"/>
    <lineage>
        <taxon>Eukaryota</taxon>
        <taxon>Fungi</taxon>
        <taxon>Dikarya</taxon>
        <taxon>Ascomycota</taxon>
        <taxon>Pezizomycotina</taxon>
        <taxon>Eurotiomycetes</taxon>
        <taxon>Eurotiomycetidae</taxon>
        <taxon>Eurotiales</taxon>
        <taxon>Aspergillaceae</taxon>
        <taxon>Aspergillus</taxon>
        <taxon>Aspergillus subgen. Circumdati</taxon>
    </lineage>
</organism>
<feature type="region of interest" description="Disordered" evidence="1">
    <location>
        <begin position="1"/>
        <end position="38"/>
    </location>
</feature>
<evidence type="ECO:0000256" key="1">
    <source>
        <dbReference type="SAM" id="MobiDB-lite"/>
    </source>
</evidence>